<accession>A0A0G4GJ42</accession>
<gene>
    <name evidence="2" type="ORF">Cvel_22116</name>
</gene>
<evidence type="ECO:0000256" key="1">
    <source>
        <dbReference type="SAM" id="MobiDB-lite"/>
    </source>
</evidence>
<name>A0A0G4GJ42_9ALVE</name>
<dbReference type="EMBL" id="CDMZ01001262">
    <property type="protein sequence ID" value="CEM29859.1"/>
    <property type="molecule type" value="Genomic_DNA"/>
</dbReference>
<sequence>MDRRMRKGGGSALRRAERRLLLGSTFAVSFAQAVSSRHSSAFLQTDWGLTARHPHHGRTVLRQRLQGINQGRALRTRQKDRLFEAIDAFCNPRASTDVNRPLNVPWDGNAPTLDPIQDQKWADFCVLEVGSRASRTLFMPLDAHGRRESKFPGLPFEALDNVAHNGGRLDETSQREEEKSYQALVEEDEDEDEGEGGSSSRVPPSRITRILSDVRHLFKESGFQFARPELCLAIATGTVRSGPMFRSLRSALQADFSLIRSGHRAPLRAFDLHALPHSLEASISALFLLLRFFSVRRSRDGFQFAKPAARFERGNVAPGAATHLISLDVGGGTTEIVFMRRRRDAIPLPGGRAVVPGVADFAPLLQRWQSDGAFLLELGSQKVTQDIERLVREQPHVSVGVIRDRVRYHIFQALISAGLVTREHLGVSFPSEMMQQSSDNAEEERNSHEKEVLRDTLPAVSKVAGTSVLLEESGGDAETSQRGQSRPASAKAAALKPPQMSWAELRLLIDFLDPRPEPVEEKRKRLREFWSDTTDDGKDCAVLAIGGAFSLLYSLTGRHPGCWQATEIAPIVEAQDSCLGGREESGEYTSVRSPFFVGRGPFLTEDRLDRYKEHVEDHAALAAEMTELNRLTDSASSNPLPAQYAYNLAARQKRLHRLRYRASQFAEGIESCLIVELLRILKLLFGARTLNLMEVRLRHACAALMTSGIDVRHMKGFRALVDAKGDAVFNAAAANGSRTSEKPATDPNR</sequence>
<dbReference type="VEuPathDB" id="CryptoDB:Cvel_22116"/>
<feature type="region of interest" description="Disordered" evidence="1">
    <location>
        <begin position="166"/>
        <end position="205"/>
    </location>
</feature>
<dbReference type="AlphaFoldDB" id="A0A0G4GJ42"/>
<evidence type="ECO:0008006" key="3">
    <source>
        <dbReference type="Google" id="ProtNLM"/>
    </source>
</evidence>
<feature type="region of interest" description="Disordered" evidence="1">
    <location>
        <begin position="471"/>
        <end position="495"/>
    </location>
</feature>
<feature type="compositionally biased region" description="Acidic residues" evidence="1">
    <location>
        <begin position="185"/>
        <end position="195"/>
    </location>
</feature>
<organism evidence="2">
    <name type="scientific">Chromera velia CCMP2878</name>
    <dbReference type="NCBI Taxonomy" id="1169474"/>
    <lineage>
        <taxon>Eukaryota</taxon>
        <taxon>Sar</taxon>
        <taxon>Alveolata</taxon>
        <taxon>Colpodellida</taxon>
        <taxon>Chromeraceae</taxon>
        <taxon>Chromera</taxon>
    </lineage>
</organism>
<feature type="compositionally biased region" description="Basic and acidic residues" evidence="1">
    <location>
        <begin position="167"/>
        <end position="180"/>
    </location>
</feature>
<proteinExistence type="predicted"/>
<protein>
    <recommendedName>
        <fullName evidence="3">Ppx/GppA phosphatase domain-containing protein</fullName>
    </recommendedName>
</protein>
<feature type="region of interest" description="Disordered" evidence="1">
    <location>
        <begin position="433"/>
        <end position="452"/>
    </location>
</feature>
<feature type="compositionally biased region" description="Basic and acidic residues" evidence="1">
    <location>
        <begin position="443"/>
        <end position="452"/>
    </location>
</feature>
<evidence type="ECO:0000313" key="2">
    <source>
        <dbReference type="EMBL" id="CEM29859.1"/>
    </source>
</evidence>
<reference evidence="2" key="1">
    <citation type="submission" date="2014-11" db="EMBL/GenBank/DDBJ databases">
        <authorList>
            <person name="Otto D Thomas"/>
            <person name="Naeem Raeece"/>
        </authorList>
    </citation>
    <scope>NUCLEOTIDE SEQUENCE</scope>
</reference>